<dbReference type="Gene3D" id="3.90.220.10">
    <property type="entry name" value="Adenine-n6-DNA-methyltransferase Taqi, Chain A, domain 2"/>
    <property type="match status" value="1"/>
</dbReference>
<dbReference type="EMBL" id="CP096983">
    <property type="protein sequence ID" value="URZ12221.1"/>
    <property type="molecule type" value="Genomic_DNA"/>
</dbReference>
<evidence type="ECO:0000256" key="3">
    <source>
        <dbReference type="ARBA" id="ARBA00022679"/>
    </source>
</evidence>
<evidence type="ECO:0000256" key="6">
    <source>
        <dbReference type="ARBA" id="ARBA00023125"/>
    </source>
</evidence>
<dbReference type="REBASE" id="635111">
    <property type="entry name" value="M.Cro7320ORF29380P"/>
</dbReference>
<keyword evidence="2 10" id="KW-0489">Methyltransferase</keyword>
<keyword evidence="5" id="KW-0680">Restriction system</keyword>
<dbReference type="EC" id="2.1.1.72" evidence="1"/>
<dbReference type="Gene3D" id="3.40.50.150">
    <property type="entry name" value="Vaccinia Virus protein VP39"/>
    <property type="match status" value="1"/>
</dbReference>
<dbReference type="PANTHER" id="PTHR33841:SF6">
    <property type="entry name" value="TYPE II METHYLTRANSFERASE M.HINDII"/>
    <property type="match status" value="1"/>
</dbReference>
<evidence type="ECO:0000256" key="2">
    <source>
        <dbReference type="ARBA" id="ARBA00022603"/>
    </source>
</evidence>
<dbReference type="InterPro" id="IPR023135">
    <property type="entry name" value="N6_DNA_MeTrfase_TaqI_C"/>
</dbReference>
<evidence type="ECO:0000256" key="7">
    <source>
        <dbReference type="ARBA" id="ARBA00047942"/>
    </source>
</evidence>
<feature type="domain" description="TaqI-like C-terminal specificity" evidence="9">
    <location>
        <begin position="433"/>
        <end position="546"/>
    </location>
</feature>
<evidence type="ECO:0000313" key="11">
    <source>
        <dbReference type="Proteomes" id="UP000190951"/>
    </source>
</evidence>
<dbReference type="AlphaFoldDB" id="A0A9Q8XEB3"/>
<dbReference type="InterPro" id="IPR029063">
    <property type="entry name" value="SAM-dependent_MTases_sf"/>
</dbReference>
<dbReference type="Pfam" id="PF07669">
    <property type="entry name" value="Eco57I"/>
    <property type="match status" value="1"/>
</dbReference>
<sequence length="581" mass="68622">MIDEFLSKINNIYNEIRGTLNKEEKIEIINKCKSDLLIEDSFSETYYNFIAKKKERGVVYTPLEISNYIINNTIKEEEIIKNPFLKIVDPACGCGNIIIPCFMYLKNIYVKNLDKINDLNNLTLKKDNINNHIIKYNLFGYDVDLNAIKVLNIDLFYKTQCFSNNFLCRDFLLDDITNKFDVFLSNPPYVGLKAIDKNYSIVLKSMYPSYKDKGDISYCFFEKSITCLKKNGKLGFITSRYFLESQSGEELRGILAESCSIYKIVDFYGIRPFKNAGIDAVMIFLNNGKNSEQSTEVIKPKVMKNSKKEEFYSSLFYGHKEGIEKFYVNMKVLDKSRWILRNNEEISIINKIEKNSVLTLNDVCISYQGIITGCDKAFIVDKETILREKIEEEIIRRWIKNKNVRENKVTESDLYIIYSDFIDEVSKYPNAINYISKYKDRLEMRRECKKGIRKWYQLQWGRKSQVFEKKKIIFPYKASQNRFAIDKKSYFSADVYCLVLKDNIKFTYEYLINILNSKTYEFYFKTFAKKLGENIYEYYPNTLMKLCIPDILMNTNKFDEETLYKKFDFTKKEIAIIHNLT</sequence>
<reference evidence="10 11" key="1">
    <citation type="submission" date="2022-04" db="EMBL/GenBank/DDBJ databases">
        <title>Genome sequence of C. roseum typestrain.</title>
        <authorList>
            <person name="Poehlein A."/>
            <person name="Schoch T."/>
            <person name="Duerre P."/>
            <person name="Daniel R."/>
        </authorList>
    </citation>
    <scope>NUCLEOTIDE SEQUENCE [LARGE SCALE GENOMIC DNA]</scope>
    <source>
        <strain evidence="10 11">DSM 7320</strain>
    </source>
</reference>
<protein>
    <recommendedName>
        <fullName evidence="1">site-specific DNA-methyltransferase (adenine-specific)</fullName>
        <ecNumber evidence="1">2.1.1.72</ecNumber>
    </recommendedName>
</protein>
<dbReference type="InterPro" id="IPR050953">
    <property type="entry name" value="N4_N6_ade-DNA_methylase"/>
</dbReference>
<evidence type="ECO:0000259" key="9">
    <source>
        <dbReference type="Pfam" id="PF12950"/>
    </source>
</evidence>
<dbReference type="SUPFAM" id="SSF53335">
    <property type="entry name" value="S-adenosyl-L-methionine-dependent methyltransferases"/>
    <property type="match status" value="1"/>
</dbReference>
<evidence type="ECO:0000313" key="10">
    <source>
        <dbReference type="EMBL" id="URZ12221.1"/>
    </source>
</evidence>
<name>A0A9Q8XEB3_9CLOT</name>
<keyword evidence="3 10" id="KW-0808">Transferase</keyword>
<dbReference type="KEGG" id="crw:CROST_029380"/>
<dbReference type="GO" id="GO:0009007">
    <property type="term" value="F:site-specific DNA-methyltransferase (adenine-specific) activity"/>
    <property type="evidence" value="ECO:0007669"/>
    <property type="project" value="UniProtKB-EC"/>
</dbReference>
<dbReference type="Proteomes" id="UP000190951">
    <property type="component" value="Chromosome"/>
</dbReference>
<evidence type="ECO:0000256" key="1">
    <source>
        <dbReference type="ARBA" id="ARBA00011900"/>
    </source>
</evidence>
<comment type="catalytic activity">
    <reaction evidence="7">
        <text>a 2'-deoxyadenosine in DNA + S-adenosyl-L-methionine = an N(6)-methyl-2'-deoxyadenosine in DNA + S-adenosyl-L-homocysteine + H(+)</text>
        <dbReference type="Rhea" id="RHEA:15197"/>
        <dbReference type="Rhea" id="RHEA-COMP:12418"/>
        <dbReference type="Rhea" id="RHEA-COMP:12419"/>
        <dbReference type="ChEBI" id="CHEBI:15378"/>
        <dbReference type="ChEBI" id="CHEBI:57856"/>
        <dbReference type="ChEBI" id="CHEBI:59789"/>
        <dbReference type="ChEBI" id="CHEBI:90615"/>
        <dbReference type="ChEBI" id="CHEBI:90616"/>
        <dbReference type="EC" id="2.1.1.72"/>
    </reaction>
</comment>
<dbReference type="GO" id="GO:0032259">
    <property type="term" value="P:methylation"/>
    <property type="evidence" value="ECO:0007669"/>
    <property type="project" value="UniProtKB-KW"/>
</dbReference>
<feature type="domain" description="Type II methyltransferase M.TaqI-like" evidence="8">
    <location>
        <begin position="132"/>
        <end position="270"/>
    </location>
</feature>
<organism evidence="10 11">
    <name type="scientific">Clostridium felsineum</name>
    <dbReference type="NCBI Taxonomy" id="36839"/>
    <lineage>
        <taxon>Bacteria</taxon>
        <taxon>Bacillati</taxon>
        <taxon>Bacillota</taxon>
        <taxon>Clostridia</taxon>
        <taxon>Eubacteriales</taxon>
        <taxon>Clostridiaceae</taxon>
        <taxon>Clostridium</taxon>
    </lineage>
</organism>
<evidence type="ECO:0000256" key="4">
    <source>
        <dbReference type="ARBA" id="ARBA00022691"/>
    </source>
</evidence>
<dbReference type="InterPro" id="IPR025931">
    <property type="entry name" value="TaqI_C"/>
</dbReference>
<keyword evidence="11" id="KW-1185">Reference proteome</keyword>
<dbReference type="GO" id="GO:0009307">
    <property type="term" value="P:DNA restriction-modification system"/>
    <property type="evidence" value="ECO:0007669"/>
    <property type="project" value="UniProtKB-KW"/>
</dbReference>
<dbReference type="Pfam" id="PF12950">
    <property type="entry name" value="TaqI_C"/>
    <property type="match status" value="1"/>
</dbReference>
<dbReference type="InterPro" id="IPR011639">
    <property type="entry name" value="MethylTrfase_TaqI-like_dom"/>
</dbReference>
<dbReference type="RefSeq" id="WP_077833870.1">
    <property type="nucleotide sequence ID" value="NZ_CP096983.1"/>
</dbReference>
<gene>
    <name evidence="10" type="primary">paeR7IM</name>
    <name evidence="10" type="ORF">CROST_029380</name>
</gene>
<proteinExistence type="predicted"/>
<evidence type="ECO:0000256" key="5">
    <source>
        <dbReference type="ARBA" id="ARBA00022747"/>
    </source>
</evidence>
<accession>A0A9Q8XEB3</accession>
<keyword evidence="6" id="KW-0238">DNA-binding</keyword>
<dbReference type="PRINTS" id="PR00507">
    <property type="entry name" value="N12N6MTFRASE"/>
</dbReference>
<dbReference type="GO" id="GO:0003677">
    <property type="term" value="F:DNA binding"/>
    <property type="evidence" value="ECO:0007669"/>
    <property type="project" value="UniProtKB-KW"/>
</dbReference>
<keyword evidence="4" id="KW-0949">S-adenosyl-L-methionine</keyword>
<evidence type="ECO:0000259" key="8">
    <source>
        <dbReference type="Pfam" id="PF07669"/>
    </source>
</evidence>
<dbReference type="PANTHER" id="PTHR33841">
    <property type="entry name" value="DNA METHYLTRANSFERASE YEEA-RELATED"/>
    <property type="match status" value="1"/>
</dbReference>